<feature type="domain" description="Transmembrane protein 106 N-terminal" evidence="2">
    <location>
        <begin position="27"/>
        <end position="64"/>
    </location>
</feature>
<dbReference type="InterPro" id="IPR048511">
    <property type="entry name" value="TMEM106_N"/>
</dbReference>
<evidence type="ECO:0000259" key="2">
    <source>
        <dbReference type="Pfam" id="PF21002"/>
    </source>
</evidence>
<organism evidence="3 4">
    <name type="scientific">Pavo cristatus</name>
    <name type="common">Indian peafowl</name>
    <name type="synonym">Blue peafowl</name>
    <dbReference type="NCBI Taxonomy" id="9049"/>
    <lineage>
        <taxon>Eukaryota</taxon>
        <taxon>Metazoa</taxon>
        <taxon>Chordata</taxon>
        <taxon>Craniata</taxon>
        <taxon>Vertebrata</taxon>
        <taxon>Euteleostomi</taxon>
        <taxon>Archelosauria</taxon>
        <taxon>Archosauria</taxon>
        <taxon>Dinosauria</taxon>
        <taxon>Saurischia</taxon>
        <taxon>Theropoda</taxon>
        <taxon>Coelurosauria</taxon>
        <taxon>Aves</taxon>
        <taxon>Neognathae</taxon>
        <taxon>Galloanserae</taxon>
        <taxon>Galliformes</taxon>
        <taxon>Phasianidae</taxon>
        <taxon>Phasianinae</taxon>
        <taxon>Pavo</taxon>
    </lineage>
</organism>
<dbReference type="Proteomes" id="UP000694428">
    <property type="component" value="Unplaced"/>
</dbReference>
<protein>
    <recommendedName>
        <fullName evidence="2">Transmembrane protein 106 N-terminal domain-containing protein</fullName>
    </recommendedName>
</protein>
<dbReference type="Pfam" id="PF21002">
    <property type="entry name" value="TMEM106_N"/>
    <property type="match status" value="1"/>
</dbReference>
<proteinExistence type="predicted"/>
<feature type="compositionally biased region" description="Low complexity" evidence="1">
    <location>
        <begin position="1"/>
        <end position="13"/>
    </location>
</feature>
<accession>A0A8C9G5X5</accession>
<evidence type="ECO:0000313" key="3">
    <source>
        <dbReference type="Ensembl" id="ENSPSTP00000023891.1"/>
    </source>
</evidence>
<dbReference type="PANTHER" id="PTHR28556">
    <property type="entry name" value="TRANSMEMBRANE PROTEIN 106B"/>
    <property type="match status" value="1"/>
</dbReference>
<dbReference type="Ensembl" id="ENSPSTT00000025140.1">
    <property type="protein sequence ID" value="ENSPSTP00000023891.1"/>
    <property type="gene ID" value="ENSPSTG00000017619.1"/>
</dbReference>
<feature type="region of interest" description="Disordered" evidence="1">
    <location>
        <begin position="1"/>
        <end position="33"/>
    </location>
</feature>
<name>A0A8C9G5X5_PAVCR</name>
<keyword evidence="4" id="KW-1185">Reference proteome</keyword>
<reference evidence="3" key="1">
    <citation type="submission" date="2025-08" db="UniProtKB">
        <authorList>
            <consortium name="Ensembl"/>
        </authorList>
    </citation>
    <scope>IDENTIFICATION</scope>
</reference>
<dbReference type="PANTHER" id="PTHR28556:SF5">
    <property type="entry name" value="TRANSMEMBRANE PROTEIN 106C"/>
    <property type="match status" value="1"/>
</dbReference>
<evidence type="ECO:0000313" key="4">
    <source>
        <dbReference type="Proteomes" id="UP000694428"/>
    </source>
</evidence>
<evidence type="ECO:0000256" key="1">
    <source>
        <dbReference type="SAM" id="MobiDB-lite"/>
    </source>
</evidence>
<sequence length="64" mass="6972">MGSALSLSTNSAASRRRRKDDDGDDDLLDSRDRNEDIAKFPYVEFTGQDSITCPTCQGTGCIPT</sequence>
<dbReference type="AlphaFoldDB" id="A0A8C9G5X5"/>
<dbReference type="InterPro" id="IPR009790">
    <property type="entry name" value="TMEM106"/>
</dbReference>
<reference evidence="3" key="2">
    <citation type="submission" date="2025-09" db="UniProtKB">
        <authorList>
            <consortium name="Ensembl"/>
        </authorList>
    </citation>
    <scope>IDENTIFICATION</scope>
</reference>